<name>A0A0U2UF82_9BACL</name>
<accession>A0A0U2UF82</accession>
<dbReference type="EMBL" id="CP013652">
    <property type="protein sequence ID" value="ALS24937.1"/>
    <property type="molecule type" value="Genomic_DNA"/>
</dbReference>
<evidence type="ECO:0000313" key="2">
    <source>
        <dbReference type="Proteomes" id="UP000061660"/>
    </source>
</evidence>
<reference evidence="1 2" key="2">
    <citation type="journal article" date="2016" name="Genome Announc.">
        <title>Complete Genome Sequences of Two Interactive Moderate Thermophiles, Paenibacillus napthalenovorans 32O-Y and Paenibacillus sp. 32O-W.</title>
        <authorList>
            <person name="Butler R.R.III."/>
            <person name="Wang J."/>
            <person name="Stark B.C."/>
            <person name="Pombert J.F."/>
        </authorList>
    </citation>
    <scope>NUCLEOTIDE SEQUENCE [LARGE SCALE GENOMIC DNA]</scope>
    <source>
        <strain evidence="1 2">32O-Y</strain>
    </source>
</reference>
<reference evidence="2" key="1">
    <citation type="submission" date="2015-12" db="EMBL/GenBank/DDBJ databases">
        <title>Complete genome sequences of two moderately thermophilic Paenibacillus species.</title>
        <authorList>
            <person name="Butler R.III."/>
            <person name="Wang J."/>
            <person name="Stark B.C."/>
            <person name="Pombert J.-F."/>
        </authorList>
    </citation>
    <scope>NUCLEOTIDE SEQUENCE [LARGE SCALE GENOMIC DNA]</scope>
    <source>
        <strain evidence="2">32O-Y</strain>
    </source>
</reference>
<sequence>MPDHLFGFIFWKGVGGEGEREKGLINQAWSQYTLPLCPFPYPCPLVPSNISLDISQRSVFVLPFNFHYLISSNFADTFYFLPILYQLVPQIPKTLVRQGIGGFGGAKVGWT</sequence>
<organism evidence="1 2">
    <name type="scientific">Paenibacillus naphthalenovorans</name>
    <dbReference type="NCBI Taxonomy" id="162209"/>
    <lineage>
        <taxon>Bacteria</taxon>
        <taxon>Bacillati</taxon>
        <taxon>Bacillota</taxon>
        <taxon>Bacilli</taxon>
        <taxon>Bacillales</taxon>
        <taxon>Paenibacillaceae</taxon>
        <taxon>Paenibacillus</taxon>
    </lineage>
</organism>
<dbReference type="STRING" id="162209.IJ22_46750"/>
<keyword evidence="2" id="KW-1185">Reference proteome</keyword>
<dbReference type="PATRIC" id="fig|162209.4.peg.4917"/>
<evidence type="ECO:0000313" key="1">
    <source>
        <dbReference type="EMBL" id="ALS24937.1"/>
    </source>
</evidence>
<proteinExistence type="predicted"/>
<protein>
    <submittedName>
        <fullName evidence="1">Uncharacterized protein</fullName>
    </submittedName>
</protein>
<dbReference type="KEGG" id="pnp:IJ22_46750"/>
<gene>
    <name evidence="1" type="ORF">IJ22_46750</name>
</gene>
<dbReference type="AlphaFoldDB" id="A0A0U2UF82"/>
<dbReference type="Proteomes" id="UP000061660">
    <property type="component" value="Chromosome"/>
</dbReference>